<protein>
    <submittedName>
        <fullName evidence="2">Uncharacterized protein</fullName>
    </submittedName>
</protein>
<feature type="compositionally biased region" description="Low complexity" evidence="1">
    <location>
        <begin position="38"/>
        <end position="48"/>
    </location>
</feature>
<accession>A0AAV7T9Z1</accession>
<evidence type="ECO:0000256" key="1">
    <source>
        <dbReference type="SAM" id="MobiDB-lite"/>
    </source>
</evidence>
<dbReference type="EMBL" id="JANPWB010000007">
    <property type="protein sequence ID" value="KAJ1173307.1"/>
    <property type="molecule type" value="Genomic_DNA"/>
</dbReference>
<proteinExistence type="predicted"/>
<feature type="compositionally biased region" description="Basic and acidic residues" evidence="1">
    <location>
        <begin position="50"/>
        <end position="67"/>
    </location>
</feature>
<evidence type="ECO:0000313" key="2">
    <source>
        <dbReference type="EMBL" id="KAJ1173307.1"/>
    </source>
</evidence>
<comment type="caution">
    <text evidence="2">The sequence shown here is derived from an EMBL/GenBank/DDBJ whole genome shotgun (WGS) entry which is preliminary data.</text>
</comment>
<organism evidence="2 3">
    <name type="scientific">Pleurodeles waltl</name>
    <name type="common">Iberian ribbed newt</name>
    <dbReference type="NCBI Taxonomy" id="8319"/>
    <lineage>
        <taxon>Eukaryota</taxon>
        <taxon>Metazoa</taxon>
        <taxon>Chordata</taxon>
        <taxon>Craniata</taxon>
        <taxon>Vertebrata</taxon>
        <taxon>Euteleostomi</taxon>
        <taxon>Amphibia</taxon>
        <taxon>Batrachia</taxon>
        <taxon>Caudata</taxon>
        <taxon>Salamandroidea</taxon>
        <taxon>Salamandridae</taxon>
        <taxon>Pleurodelinae</taxon>
        <taxon>Pleurodeles</taxon>
    </lineage>
</organism>
<sequence length="82" mass="8672">MEGKIEGGATRLVSTLPPTPTVHSPCPAAVRRARPARTLRSSGSTPRPSSRREVRDPATSEAAHDPRAAGTRLSSPPHCQHS</sequence>
<keyword evidence="3" id="KW-1185">Reference proteome</keyword>
<evidence type="ECO:0000313" key="3">
    <source>
        <dbReference type="Proteomes" id="UP001066276"/>
    </source>
</evidence>
<feature type="region of interest" description="Disordered" evidence="1">
    <location>
        <begin position="1"/>
        <end position="82"/>
    </location>
</feature>
<name>A0AAV7T9Z1_PLEWA</name>
<dbReference type="Proteomes" id="UP001066276">
    <property type="component" value="Chromosome 4_1"/>
</dbReference>
<reference evidence="2" key="1">
    <citation type="journal article" date="2022" name="bioRxiv">
        <title>Sequencing and chromosome-scale assembly of the giantPleurodeles waltlgenome.</title>
        <authorList>
            <person name="Brown T."/>
            <person name="Elewa A."/>
            <person name="Iarovenko S."/>
            <person name="Subramanian E."/>
            <person name="Araus A.J."/>
            <person name="Petzold A."/>
            <person name="Susuki M."/>
            <person name="Suzuki K.-i.T."/>
            <person name="Hayashi T."/>
            <person name="Toyoda A."/>
            <person name="Oliveira C."/>
            <person name="Osipova E."/>
            <person name="Leigh N.D."/>
            <person name="Simon A."/>
            <person name="Yun M.H."/>
        </authorList>
    </citation>
    <scope>NUCLEOTIDE SEQUENCE</scope>
    <source>
        <strain evidence="2">20211129_DDA</strain>
        <tissue evidence="2">Liver</tissue>
    </source>
</reference>
<dbReference type="AlphaFoldDB" id="A0AAV7T9Z1"/>
<gene>
    <name evidence="2" type="ORF">NDU88_005143</name>
</gene>